<keyword evidence="7" id="KW-1185">Reference proteome</keyword>
<dbReference type="EMBL" id="JAAEDM010000020">
    <property type="protein sequence ID" value="MBR0671469.1"/>
    <property type="molecule type" value="Genomic_DNA"/>
</dbReference>
<evidence type="ECO:0000313" key="6">
    <source>
        <dbReference type="EMBL" id="MBR0671469.1"/>
    </source>
</evidence>
<gene>
    <name evidence="6" type="ORF">GXW76_09825</name>
</gene>
<dbReference type="PANTHER" id="PTHR24567:SF75">
    <property type="entry name" value="FUMARATE AND NITRATE REDUCTION REGULATORY PROTEIN"/>
    <property type="match status" value="1"/>
</dbReference>
<dbReference type="PROSITE" id="PS51063">
    <property type="entry name" value="HTH_CRP_2"/>
    <property type="match status" value="1"/>
</dbReference>
<dbReference type="GO" id="GO:0003700">
    <property type="term" value="F:DNA-binding transcription factor activity"/>
    <property type="evidence" value="ECO:0007669"/>
    <property type="project" value="TreeGrafter"/>
</dbReference>
<dbReference type="AlphaFoldDB" id="A0A9X9WWE0"/>
<dbReference type="PROSITE" id="PS50042">
    <property type="entry name" value="CNMP_BINDING_3"/>
    <property type="match status" value="1"/>
</dbReference>
<dbReference type="InterPro" id="IPR018490">
    <property type="entry name" value="cNMP-bd_dom_sf"/>
</dbReference>
<dbReference type="Pfam" id="PF13545">
    <property type="entry name" value="HTH_Crp_2"/>
    <property type="match status" value="1"/>
</dbReference>
<evidence type="ECO:0000256" key="1">
    <source>
        <dbReference type="ARBA" id="ARBA00023015"/>
    </source>
</evidence>
<dbReference type="PANTHER" id="PTHR24567">
    <property type="entry name" value="CRP FAMILY TRANSCRIPTIONAL REGULATORY PROTEIN"/>
    <property type="match status" value="1"/>
</dbReference>
<feature type="domain" description="Cyclic nucleotide-binding" evidence="4">
    <location>
        <begin position="32"/>
        <end position="101"/>
    </location>
</feature>
<organism evidence="6 7">
    <name type="scientific">Neoroseomonas soli</name>
    <dbReference type="NCBI Taxonomy" id="1081025"/>
    <lineage>
        <taxon>Bacteria</taxon>
        <taxon>Pseudomonadati</taxon>
        <taxon>Pseudomonadota</taxon>
        <taxon>Alphaproteobacteria</taxon>
        <taxon>Acetobacterales</taxon>
        <taxon>Acetobacteraceae</taxon>
        <taxon>Neoroseomonas</taxon>
    </lineage>
</organism>
<dbReference type="InterPro" id="IPR000595">
    <property type="entry name" value="cNMP-bd_dom"/>
</dbReference>
<dbReference type="SMART" id="SM00419">
    <property type="entry name" value="HTH_CRP"/>
    <property type="match status" value="1"/>
</dbReference>
<dbReference type="InterPro" id="IPR036388">
    <property type="entry name" value="WH-like_DNA-bd_sf"/>
</dbReference>
<dbReference type="InterPro" id="IPR036390">
    <property type="entry name" value="WH_DNA-bd_sf"/>
</dbReference>
<dbReference type="SUPFAM" id="SSF46785">
    <property type="entry name" value="Winged helix' DNA-binding domain"/>
    <property type="match status" value="1"/>
</dbReference>
<protein>
    <submittedName>
        <fullName evidence="6">Helix-turn-helix domain-containing protein</fullName>
    </submittedName>
</protein>
<dbReference type="GO" id="GO:0003677">
    <property type="term" value="F:DNA binding"/>
    <property type="evidence" value="ECO:0007669"/>
    <property type="project" value="UniProtKB-KW"/>
</dbReference>
<reference evidence="6" key="2">
    <citation type="journal article" date="2021" name="Syst. Appl. Microbiol.">
        <title>Roseomonas hellenica sp. nov., isolated from roots of wild-growing Alkanna tinctoria.</title>
        <authorList>
            <person name="Rat A."/>
            <person name="Naranjo H.D."/>
            <person name="Lebbe L."/>
            <person name="Cnockaert M."/>
            <person name="Krigas N."/>
            <person name="Grigoriadou K."/>
            <person name="Maloupa E."/>
            <person name="Willems A."/>
        </authorList>
    </citation>
    <scope>NUCLEOTIDE SEQUENCE</scope>
    <source>
        <strain evidence="6">LMG 31231</strain>
    </source>
</reference>
<dbReference type="InterPro" id="IPR014710">
    <property type="entry name" value="RmlC-like_jellyroll"/>
</dbReference>
<sequence>MMHPLDATRALMDGLGSEANVCMKCGARSVGLCAPLDAAALDDMAGESERLIFEPREAIFRQGDTARFVYTLTEGMARLTRVLPDGRQAVIGFRFPGDILGFTPGAEHAFGAEMLTRGNVCRLDRRRLEQLFRRYPVMERRFLDLCVKELAASQDHILALGRFSAEERVAAFLVSLVEAQERRGHVGPVFDLPATRADMGEFLGLTLETVSRAISSFRRRGWMRLHGHSGIELTHRAALLGLGSGEGTDAA</sequence>
<name>A0A9X9WWE0_9PROT</name>
<evidence type="ECO:0000256" key="2">
    <source>
        <dbReference type="ARBA" id="ARBA00023125"/>
    </source>
</evidence>
<proteinExistence type="predicted"/>
<dbReference type="SMART" id="SM00100">
    <property type="entry name" value="cNMP"/>
    <property type="match status" value="1"/>
</dbReference>
<dbReference type="Pfam" id="PF00027">
    <property type="entry name" value="cNMP_binding"/>
    <property type="match status" value="1"/>
</dbReference>
<reference evidence="6" key="1">
    <citation type="submission" date="2020-01" db="EMBL/GenBank/DDBJ databases">
        <authorList>
            <person name="Rat A."/>
        </authorList>
    </citation>
    <scope>NUCLEOTIDE SEQUENCE</scope>
    <source>
        <strain evidence="6">LMG 31231</strain>
    </source>
</reference>
<dbReference type="CDD" id="cd00038">
    <property type="entry name" value="CAP_ED"/>
    <property type="match status" value="1"/>
</dbReference>
<evidence type="ECO:0000259" key="5">
    <source>
        <dbReference type="PROSITE" id="PS51063"/>
    </source>
</evidence>
<evidence type="ECO:0000256" key="3">
    <source>
        <dbReference type="ARBA" id="ARBA00023163"/>
    </source>
</evidence>
<dbReference type="GO" id="GO:0005829">
    <property type="term" value="C:cytosol"/>
    <property type="evidence" value="ECO:0007669"/>
    <property type="project" value="TreeGrafter"/>
</dbReference>
<dbReference type="PRINTS" id="PR00034">
    <property type="entry name" value="HTHCRP"/>
</dbReference>
<dbReference type="Gene3D" id="1.10.10.10">
    <property type="entry name" value="Winged helix-like DNA-binding domain superfamily/Winged helix DNA-binding domain"/>
    <property type="match status" value="1"/>
</dbReference>
<comment type="caution">
    <text evidence="6">The sequence shown here is derived from an EMBL/GenBank/DDBJ whole genome shotgun (WGS) entry which is preliminary data.</text>
</comment>
<dbReference type="InterPro" id="IPR050397">
    <property type="entry name" value="Env_Response_Regulators"/>
</dbReference>
<evidence type="ECO:0000259" key="4">
    <source>
        <dbReference type="PROSITE" id="PS50042"/>
    </source>
</evidence>
<keyword evidence="3" id="KW-0804">Transcription</keyword>
<dbReference type="CDD" id="cd00092">
    <property type="entry name" value="HTH_CRP"/>
    <property type="match status" value="1"/>
</dbReference>
<dbReference type="SUPFAM" id="SSF51206">
    <property type="entry name" value="cAMP-binding domain-like"/>
    <property type="match status" value="1"/>
</dbReference>
<evidence type="ECO:0000313" key="7">
    <source>
        <dbReference type="Proteomes" id="UP001138751"/>
    </source>
</evidence>
<feature type="domain" description="HTH crp-type" evidence="5">
    <location>
        <begin position="163"/>
        <end position="237"/>
    </location>
</feature>
<dbReference type="Proteomes" id="UP001138751">
    <property type="component" value="Unassembled WGS sequence"/>
</dbReference>
<dbReference type="RefSeq" id="WP_211861845.1">
    <property type="nucleotide sequence ID" value="NZ_JAAEDM010000020.1"/>
</dbReference>
<dbReference type="Gene3D" id="2.60.120.10">
    <property type="entry name" value="Jelly Rolls"/>
    <property type="match status" value="1"/>
</dbReference>
<keyword evidence="1" id="KW-0805">Transcription regulation</keyword>
<dbReference type="InterPro" id="IPR012318">
    <property type="entry name" value="HTH_CRP"/>
</dbReference>
<accession>A0A9X9WWE0</accession>
<keyword evidence="2" id="KW-0238">DNA-binding</keyword>